<keyword evidence="3" id="KW-1185">Reference proteome</keyword>
<evidence type="ECO:0000313" key="2">
    <source>
        <dbReference type="EMBL" id="MBP2321480.1"/>
    </source>
</evidence>
<dbReference type="Gene3D" id="3.40.50.300">
    <property type="entry name" value="P-loop containing nucleotide triphosphate hydrolases"/>
    <property type="match status" value="1"/>
</dbReference>
<organism evidence="2 3">
    <name type="scientific">Kibdelosporangium banguiense</name>
    <dbReference type="NCBI Taxonomy" id="1365924"/>
    <lineage>
        <taxon>Bacteria</taxon>
        <taxon>Bacillati</taxon>
        <taxon>Actinomycetota</taxon>
        <taxon>Actinomycetes</taxon>
        <taxon>Pseudonocardiales</taxon>
        <taxon>Pseudonocardiaceae</taxon>
        <taxon>Kibdelosporangium</taxon>
    </lineage>
</organism>
<comment type="caution">
    <text evidence="2">The sequence shown here is derived from an EMBL/GenBank/DDBJ whole genome shotgun (WGS) entry which is preliminary data.</text>
</comment>
<dbReference type="Proteomes" id="UP001519332">
    <property type="component" value="Unassembled WGS sequence"/>
</dbReference>
<dbReference type="InterPro" id="IPR036390">
    <property type="entry name" value="WH_DNA-bd_sf"/>
</dbReference>
<gene>
    <name evidence="2" type="ORF">JOF56_001865</name>
</gene>
<dbReference type="Gene3D" id="1.10.10.10">
    <property type="entry name" value="Winged helix-like DNA-binding domain superfamily/Winged helix DNA-binding domain"/>
    <property type="match status" value="1"/>
</dbReference>
<dbReference type="SUPFAM" id="SSF52540">
    <property type="entry name" value="P-loop containing nucleoside triphosphate hydrolases"/>
    <property type="match status" value="1"/>
</dbReference>
<evidence type="ECO:0000256" key="1">
    <source>
        <dbReference type="SAM" id="MobiDB-lite"/>
    </source>
</evidence>
<proteinExistence type="predicted"/>
<protein>
    <recommendedName>
        <fullName evidence="4">DNA repair protein RadA</fullName>
    </recommendedName>
</protein>
<evidence type="ECO:0000313" key="3">
    <source>
        <dbReference type="Proteomes" id="UP001519332"/>
    </source>
</evidence>
<dbReference type="SUPFAM" id="SSF46785">
    <property type="entry name" value="Winged helix' DNA-binding domain"/>
    <property type="match status" value="1"/>
</dbReference>
<evidence type="ECO:0008006" key="4">
    <source>
        <dbReference type="Google" id="ProtNLM"/>
    </source>
</evidence>
<dbReference type="Pfam" id="PF13481">
    <property type="entry name" value="AAA_25"/>
    <property type="match status" value="1"/>
</dbReference>
<name>A0ABS4TAM9_9PSEU</name>
<accession>A0ABS4TAM9</accession>
<sequence>MTALPDRALHPVPERPRTTWNAAELMAVSFPDPTWAVPGIIAEGVTLLAGPPKVGKSWMSLGLGLSIAAGLPALGSVAVEAGPVLYLALEDTPRRLQSRMRTVLAGRPAPSTLTLDTYCPPLPNGGDQYIAGWLDENPGARLVVIDVFTKVRGTPPPGMNSAYEADYAAVGRAKRVADTYAVPVVLVHHVRKAAAEDFLATVSGTNGLAGAADAVLVLERARAQADGILHVTGRDVDETDYAMSFDSQAGAWSLLDGPAEEHLMQDTRALISRFIRECPGSKPAQIAEALQLAPGTVRATCTRMAKDGQVRAEPGGKYFPPETQSQQQHPAAVTPVTLQL</sequence>
<feature type="region of interest" description="Disordered" evidence="1">
    <location>
        <begin position="311"/>
        <end position="336"/>
    </location>
</feature>
<dbReference type="EMBL" id="JAGINW010000001">
    <property type="protein sequence ID" value="MBP2321480.1"/>
    <property type="molecule type" value="Genomic_DNA"/>
</dbReference>
<reference evidence="2 3" key="1">
    <citation type="submission" date="2021-03" db="EMBL/GenBank/DDBJ databases">
        <title>Sequencing the genomes of 1000 actinobacteria strains.</title>
        <authorList>
            <person name="Klenk H.-P."/>
        </authorList>
    </citation>
    <scope>NUCLEOTIDE SEQUENCE [LARGE SCALE GENOMIC DNA]</scope>
    <source>
        <strain evidence="2 3">DSM 46670</strain>
    </source>
</reference>
<dbReference type="InterPro" id="IPR036388">
    <property type="entry name" value="WH-like_DNA-bd_sf"/>
</dbReference>
<dbReference type="InterPro" id="IPR027417">
    <property type="entry name" value="P-loop_NTPase"/>
</dbReference>
<dbReference type="RefSeq" id="WP_209636375.1">
    <property type="nucleotide sequence ID" value="NZ_JAGINW010000001.1"/>
</dbReference>